<dbReference type="FunFam" id="3.40.47.10:FF:000019">
    <property type="entry name" value="Polyketide synthase type I"/>
    <property type="match status" value="1"/>
</dbReference>
<gene>
    <name evidence="8" type="ORF">DVA86_03320</name>
</gene>
<dbReference type="GO" id="GO:0031177">
    <property type="term" value="F:phosphopantetheine binding"/>
    <property type="evidence" value="ECO:0007669"/>
    <property type="project" value="UniProtKB-ARBA"/>
</dbReference>
<dbReference type="InterPro" id="IPR016036">
    <property type="entry name" value="Malonyl_transacylase_ACP-bd"/>
</dbReference>
<dbReference type="CDD" id="cd00833">
    <property type="entry name" value="PKS"/>
    <property type="match status" value="1"/>
</dbReference>
<dbReference type="InterPro" id="IPR018201">
    <property type="entry name" value="Ketoacyl_synth_AS"/>
</dbReference>
<feature type="compositionally biased region" description="Basic residues" evidence="6">
    <location>
        <begin position="979"/>
        <end position="988"/>
    </location>
</feature>
<feature type="region of interest" description="Disordered" evidence="6">
    <location>
        <begin position="1026"/>
        <end position="1080"/>
    </location>
</feature>
<dbReference type="InterPro" id="IPR001227">
    <property type="entry name" value="Ac_transferase_dom_sf"/>
</dbReference>
<reference evidence="8 9" key="1">
    <citation type="submission" date="2018-07" db="EMBL/GenBank/DDBJ databases">
        <title>Draft genome of the type strain Streptomyces armeniacus ATCC 15676.</title>
        <authorList>
            <person name="Labana P."/>
            <person name="Gosse J.T."/>
            <person name="Boddy C.N."/>
        </authorList>
    </citation>
    <scope>NUCLEOTIDE SEQUENCE [LARGE SCALE GENOMIC DNA]</scope>
    <source>
        <strain evidence="8 9">ATCC 15676</strain>
    </source>
</reference>
<keyword evidence="3 8" id="KW-0808">Transferase</keyword>
<dbReference type="SUPFAM" id="SSF55048">
    <property type="entry name" value="Probable ACP-binding domain of malonyl-CoA ACP transacylase"/>
    <property type="match status" value="1"/>
</dbReference>
<dbReference type="SUPFAM" id="SSF52151">
    <property type="entry name" value="FabD/lysophospholipase-like"/>
    <property type="match status" value="1"/>
</dbReference>
<dbReference type="GO" id="GO:0004315">
    <property type="term" value="F:3-oxoacyl-[acyl-carrier-protein] synthase activity"/>
    <property type="evidence" value="ECO:0007669"/>
    <property type="project" value="InterPro"/>
</dbReference>
<keyword evidence="4" id="KW-0511">Multifunctional enzyme</keyword>
<accession>A0A345XJK3</accession>
<dbReference type="Gene3D" id="3.40.366.10">
    <property type="entry name" value="Malonyl-Coenzyme A Acyl Carrier Protein, domain 2"/>
    <property type="match status" value="1"/>
</dbReference>
<evidence type="ECO:0000256" key="3">
    <source>
        <dbReference type="ARBA" id="ARBA00022679"/>
    </source>
</evidence>
<evidence type="ECO:0000256" key="5">
    <source>
        <dbReference type="ARBA" id="ARBA00023315"/>
    </source>
</evidence>
<organism evidence="8 9">
    <name type="scientific">Streptomyces armeniacus</name>
    <dbReference type="NCBI Taxonomy" id="83291"/>
    <lineage>
        <taxon>Bacteria</taxon>
        <taxon>Bacillati</taxon>
        <taxon>Actinomycetota</taxon>
        <taxon>Actinomycetes</taxon>
        <taxon>Kitasatosporales</taxon>
        <taxon>Streptomycetaceae</taxon>
        <taxon>Streptomyces</taxon>
    </lineage>
</organism>
<protein>
    <submittedName>
        <fullName evidence="8">Acyltransferase domain-containing protein</fullName>
    </submittedName>
</protein>
<feature type="region of interest" description="Disordered" evidence="6">
    <location>
        <begin position="958"/>
        <end position="1010"/>
    </location>
</feature>
<evidence type="ECO:0000256" key="1">
    <source>
        <dbReference type="ARBA" id="ARBA00022450"/>
    </source>
</evidence>
<evidence type="ECO:0000259" key="7">
    <source>
        <dbReference type="PROSITE" id="PS52004"/>
    </source>
</evidence>
<dbReference type="InterPro" id="IPR016039">
    <property type="entry name" value="Thiolase-like"/>
</dbReference>
<feature type="compositionally biased region" description="Low complexity" evidence="6">
    <location>
        <begin position="989"/>
        <end position="998"/>
    </location>
</feature>
<dbReference type="PROSITE" id="PS00606">
    <property type="entry name" value="KS3_1"/>
    <property type="match status" value="1"/>
</dbReference>
<dbReference type="PROSITE" id="PS52004">
    <property type="entry name" value="KS3_2"/>
    <property type="match status" value="1"/>
</dbReference>
<feature type="compositionally biased region" description="Pro residues" evidence="6">
    <location>
        <begin position="958"/>
        <end position="972"/>
    </location>
</feature>
<dbReference type="InterPro" id="IPR050091">
    <property type="entry name" value="PKS_NRPS_Biosynth_Enz"/>
</dbReference>
<keyword evidence="1" id="KW-0596">Phosphopantetheine</keyword>
<dbReference type="KEGG" id="sarm:DVA86_03320"/>
<name>A0A345XJK3_9ACTN</name>
<dbReference type="InterPro" id="IPR014043">
    <property type="entry name" value="Acyl_transferase_dom"/>
</dbReference>
<dbReference type="InterPro" id="IPR032821">
    <property type="entry name" value="PKS_assoc"/>
</dbReference>
<dbReference type="RefSeq" id="WP_208875626.1">
    <property type="nucleotide sequence ID" value="NZ_CP031320.1"/>
</dbReference>
<dbReference type="SUPFAM" id="SSF53901">
    <property type="entry name" value="Thiolase-like"/>
    <property type="match status" value="1"/>
</dbReference>
<dbReference type="Proteomes" id="UP000254425">
    <property type="component" value="Chromosome"/>
</dbReference>
<keyword evidence="2" id="KW-0597">Phosphoprotein</keyword>
<dbReference type="InterPro" id="IPR016035">
    <property type="entry name" value="Acyl_Trfase/lysoPLipase"/>
</dbReference>
<keyword evidence="9" id="KW-1185">Reference proteome</keyword>
<dbReference type="Pfam" id="PF02801">
    <property type="entry name" value="Ketoacyl-synt_C"/>
    <property type="match status" value="1"/>
</dbReference>
<dbReference type="SMART" id="SM00827">
    <property type="entry name" value="PKS_AT"/>
    <property type="match status" value="1"/>
</dbReference>
<keyword evidence="5 8" id="KW-0012">Acyltransferase</keyword>
<evidence type="ECO:0000256" key="2">
    <source>
        <dbReference type="ARBA" id="ARBA00022553"/>
    </source>
</evidence>
<dbReference type="InterPro" id="IPR014031">
    <property type="entry name" value="Ketoacyl_synth_C"/>
</dbReference>
<dbReference type="PANTHER" id="PTHR43775">
    <property type="entry name" value="FATTY ACID SYNTHASE"/>
    <property type="match status" value="1"/>
</dbReference>
<dbReference type="Pfam" id="PF16197">
    <property type="entry name" value="KAsynt_C_assoc"/>
    <property type="match status" value="1"/>
</dbReference>
<dbReference type="GO" id="GO:0004312">
    <property type="term" value="F:fatty acid synthase activity"/>
    <property type="evidence" value="ECO:0007669"/>
    <property type="project" value="TreeGrafter"/>
</dbReference>
<dbReference type="EMBL" id="CP031320">
    <property type="protein sequence ID" value="AXK31819.1"/>
    <property type="molecule type" value="Genomic_DNA"/>
</dbReference>
<dbReference type="SMART" id="SM00825">
    <property type="entry name" value="PKS_KS"/>
    <property type="match status" value="1"/>
</dbReference>
<feature type="domain" description="Ketosynthase family 3 (KS3)" evidence="7">
    <location>
        <begin position="39"/>
        <end position="465"/>
    </location>
</feature>
<dbReference type="AlphaFoldDB" id="A0A345XJK3"/>
<dbReference type="PANTHER" id="PTHR43775:SF51">
    <property type="entry name" value="INACTIVE PHENOLPHTHIOCEROL SYNTHESIS POLYKETIDE SYNTHASE TYPE I PKS1-RELATED"/>
    <property type="match status" value="1"/>
</dbReference>
<dbReference type="Pfam" id="PF00109">
    <property type="entry name" value="ketoacyl-synt"/>
    <property type="match status" value="1"/>
</dbReference>
<dbReference type="InterPro" id="IPR014030">
    <property type="entry name" value="Ketoacyl_synth_N"/>
</dbReference>
<evidence type="ECO:0000313" key="8">
    <source>
        <dbReference type="EMBL" id="AXK31819.1"/>
    </source>
</evidence>
<dbReference type="GO" id="GO:0033068">
    <property type="term" value="P:macrolide biosynthetic process"/>
    <property type="evidence" value="ECO:0007669"/>
    <property type="project" value="UniProtKB-ARBA"/>
</dbReference>
<dbReference type="GO" id="GO:0006633">
    <property type="term" value="P:fatty acid biosynthetic process"/>
    <property type="evidence" value="ECO:0007669"/>
    <property type="project" value="InterPro"/>
</dbReference>
<evidence type="ECO:0000256" key="4">
    <source>
        <dbReference type="ARBA" id="ARBA00023268"/>
    </source>
</evidence>
<dbReference type="Gene3D" id="3.40.47.10">
    <property type="match status" value="1"/>
</dbReference>
<dbReference type="Gene3D" id="3.30.70.3290">
    <property type="match status" value="1"/>
</dbReference>
<dbReference type="Pfam" id="PF00698">
    <property type="entry name" value="Acyl_transf_1"/>
    <property type="match status" value="1"/>
</dbReference>
<proteinExistence type="predicted"/>
<evidence type="ECO:0000313" key="9">
    <source>
        <dbReference type="Proteomes" id="UP000254425"/>
    </source>
</evidence>
<sequence>MTSTDSPAEQVDFRDRLARALDMVSRLRGALEERDRAARAPIAVVGMSVRFPGPAESPDELWRLLHDRVDAVGPFPADRWDAAAYEDAEPGTPGKAYVTRGGYVPTAEDFDAQLFGVSPPEALGMDPQQRMVLEGAWSALEHAGIAPDSLQGSATGVFIGASTSDYVRMRQQFGAAEAIDSYQLFGENSFIAGRVCHTFGLQGPAQVIDTACSSSLTAVHQAVRSLRSGETELALAGGVNAILSPYGFVLLSQSQAVSPDGRCKTFDASANGYGRGEGCGMVVLKRLPDALRDGDRVLAVLRGSALNHDGRAGGISVPNGAAQQAVIRAALADADVAGADIGYVEAHGTGTVLGDPTELHSLDAVLGAGRDGARQLRVGSLKTNIGHLEAAAGIAGLIKAVLVVQRGAIPPSLHFRQPNPMVEWHRLNLSVPTETVPWPEDGRPRLAAVSSFGASGTNAHVIVEQPPTSQPAGAVAGTVSGDGGQAADHAELLTLSARTSEALTAVADRYARFLADDGPGPTLRDICRSAQTERAHQAHRLAVVAGSRAAVAEQLRRFAERAPGAPQAGRAPARARPKVAFLFSGQGSQYAGMAGELYATEPAFREAFDGCAELLRPHLDGPLSEVVFGAGSAELARTRWTQPALFAVEYALARLWISWGIRPAAVLGHSVGEITAACVAGALTLEDATALIAVRGRAMDESQPGAMLAVPLSESDALAVASGRGGSVSLAAVNGPESTVLSGPLEDIEALDAELRDNGVTAKRLRVSHAFHSRLTDEALPELARAAASLSPRSPEIPLVSNVTGGFVDTDTLKDPEYWCRHARGTVRFHDGLLTLRNSGVSTFLEAGPGRVLLGMGARAVPDHDVQWLTSIREGASDAAEIRGSLARLYLLGAPVAWSGSSEDNRERPWQRVELPGYPFQRRRYAFPVGETTKGGPAVTAGETTAPEDTYALEWHPAPPAPGRGAAPPVPASPWRCATLRRPRRPRSRTTAPPSRAAGRGSSAWPNGPGWSAASWNTAVPALTSGSGPLPARVAPYAPVHPPPYDRHAEGSPGSVSRHAPASARHVRARTGPPTSASAR</sequence>
<evidence type="ECO:0000256" key="6">
    <source>
        <dbReference type="SAM" id="MobiDB-lite"/>
    </source>
</evidence>
<dbReference type="InterPro" id="IPR020841">
    <property type="entry name" value="PKS_Beta-ketoAc_synthase_dom"/>
</dbReference>